<dbReference type="Proteomes" id="UP000290365">
    <property type="component" value="Chromosome"/>
</dbReference>
<dbReference type="KEGG" id="kbs:EPA93_31330"/>
<gene>
    <name evidence="5" type="ORF">EPA93_31330</name>
</gene>
<organism evidence="5 6">
    <name type="scientific">Ktedonosporobacter rubrisoli</name>
    <dbReference type="NCBI Taxonomy" id="2509675"/>
    <lineage>
        <taxon>Bacteria</taxon>
        <taxon>Bacillati</taxon>
        <taxon>Chloroflexota</taxon>
        <taxon>Ktedonobacteria</taxon>
        <taxon>Ktedonobacterales</taxon>
        <taxon>Ktedonosporobacteraceae</taxon>
        <taxon>Ktedonosporobacter</taxon>
    </lineage>
</organism>
<dbReference type="Gene3D" id="3.40.50.300">
    <property type="entry name" value="P-loop containing nucleotide triphosphate hydrolases"/>
    <property type="match status" value="1"/>
</dbReference>
<protein>
    <submittedName>
        <fullName evidence="5">ABC transporter ATP-binding protein</fullName>
    </submittedName>
</protein>
<proteinExistence type="predicted"/>
<keyword evidence="2" id="KW-0547">Nucleotide-binding</keyword>
<reference evidence="5 6" key="1">
    <citation type="submission" date="2019-01" db="EMBL/GenBank/DDBJ databases">
        <title>Ktedonosporobacter rubrisoli SCAWS-G2.</title>
        <authorList>
            <person name="Huang Y."/>
            <person name="Yan B."/>
        </authorList>
    </citation>
    <scope>NUCLEOTIDE SEQUENCE [LARGE SCALE GENOMIC DNA]</scope>
    <source>
        <strain evidence="5 6">SCAWS-G2</strain>
    </source>
</reference>
<evidence type="ECO:0000256" key="2">
    <source>
        <dbReference type="ARBA" id="ARBA00022741"/>
    </source>
</evidence>
<dbReference type="CDD" id="cd03230">
    <property type="entry name" value="ABC_DR_subfamily_A"/>
    <property type="match status" value="1"/>
</dbReference>
<dbReference type="PANTHER" id="PTHR42939:SF1">
    <property type="entry name" value="ABC TRANSPORTER ATP-BINDING PROTEIN ALBC-RELATED"/>
    <property type="match status" value="1"/>
</dbReference>
<keyword evidence="3 5" id="KW-0067">ATP-binding</keyword>
<evidence type="ECO:0000256" key="1">
    <source>
        <dbReference type="ARBA" id="ARBA00022448"/>
    </source>
</evidence>
<dbReference type="InterPro" id="IPR051782">
    <property type="entry name" value="ABC_Transporter_VariousFunc"/>
</dbReference>
<keyword evidence="1" id="KW-0813">Transport</keyword>
<dbReference type="PANTHER" id="PTHR42939">
    <property type="entry name" value="ABC TRANSPORTER ATP-BINDING PROTEIN ALBC-RELATED"/>
    <property type="match status" value="1"/>
</dbReference>
<evidence type="ECO:0000313" key="6">
    <source>
        <dbReference type="Proteomes" id="UP000290365"/>
    </source>
</evidence>
<dbReference type="AlphaFoldDB" id="A0A4P6JWX6"/>
<sequence>MNNFAVNADTAFPRADSQAAIEIDNLTVSYGSNQILRGLNLQVPRGSIYGLLGANGAGKTTLIKTLLGIRTPDKGHVRVLGFEAVKQRQEISARVGYVSESSNFYEYLNVKELCLLCRKTQRHWNQDKVDHYLQLFALPGKKTLRKFSKGMKTQLALCLSLGNEPDLLLLDEPTEGLDPLAREVFLNILINEVAASGTTIFFSSHVIPEIAAIADHVAIVYEGKIVLSDELDNLRSSHKILLLAYSEKLPEQEIEALQNLPGVLRLEQEGRHIRLRVKSDVHTVLVKSIKARPYELRDIEIVPARLDHILLDYLKGGVQ</sequence>
<evidence type="ECO:0000256" key="3">
    <source>
        <dbReference type="ARBA" id="ARBA00022840"/>
    </source>
</evidence>
<dbReference type="GO" id="GO:0016887">
    <property type="term" value="F:ATP hydrolysis activity"/>
    <property type="evidence" value="ECO:0007669"/>
    <property type="project" value="InterPro"/>
</dbReference>
<dbReference type="InterPro" id="IPR027417">
    <property type="entry name" value="P-loop_NTPase"/>
</dbReference>
<dbReference type="PROSITE" id="PS50893">
    <property type="entry name" value="ABC_TRANSPORTER_2"/>
    <property type="match status" value="1"/>
</dbReference>
<evidence type="ECO:0000259" key="4">
    <source>
        <dbReference type="PROSITE" id="PS50893"/>
    </source>
</evidence>
<dbReference type="OrthoDB" id="9775135at2"/>
<dbReference type="EMBL" id="CP035758">
    <property type="protein sequence ID" value="QBD80229.1"/>
    <property type="molecule type" value="Genomic_DNA"/>
</dbReference>
<dbReference type="SMART" id="SM00382">
    <property type="entry name" value="AAA"/>
    <property type="match status" value="1"/>
</dbReference>
<keyword evidence="6" id="KW-1185">Reference proteome</keyword>
<dbReference type="GO" id="GO:0005524">
    <property type="term" value="F:ATP binding"/>
    <property type="evidence" value="ECO:0007669"/>
    <property type="project" value="UniProtKB-KW"/>
</dbReference>
<dbReference type="InterPro" id="IPR003593">
    <property type="entry name" value="AAA+_ATPase"/>
</dbReference>
<feature type="domain" description="ABC transporter" evidence="4">
    <location>
        <begin position="21"/>
        <end position="247"/>
    </location>
</feature>
<dbReference type="RefSeq" id="WP_129891294.1">
    <property type="nucleotide sequence ID" value="NZ_CP035758.1"/>
</dbReference>
<evidence type="ECO:0000313" key="5">
    <source>
        <dbReference type="EMBL" id="QBD80229.1"/>
    </source>
</evidence>
<name>A0A4P6JWX6_KTERU</name>
<dbReference type="SUPFAM" id="SSF52540">
    <property type="entry name" value="P-loop containing nucleoside triphosphate hydrolases"/>
    <property type="match status" value="1"/>
</dbReference>
<dbReference type="InterPro" id="IPR003439">
    <property type="entry name" value="ABC_transporter-like_ATP-bd"/>
</dbReference>
<accession>A0A4P6JWX6</accession>
<dbReference type="Pfam" id="PF00005">
    <property type="entry name" value="ABC_tran"/>
    <property type="match status" value="1"/>
</dbReference>